<protein>
    <submittedName>
        <fullName evidence="1">Ester cyclase</fullName>
    </submittedName>
</protein>
<proteinExistence type="predicted"/>
<dbReference type="EMBL" id="CP043617">
    <property type="protein sequence ID" value="QFR49483.1"/>
    <property type="molecule type" value="Genomic_DNA"/>
</dbReference>
<dbReference type="GO" id="GO:0030638">
    <property type="term" value="P:polyketide metabolic process"/>
    <property type="evidence" value="ECO:0007669"/>
    <property type="project" value="InterPro"/>
</dbReference>
<dbReference type="Gene3D" id="3.10.450.50">
    <property type="match status" value="1"/>
</dbReference>
<dbReference type="PANTHER" id="PTHR38436">
    <property type="entry name" value="POLYKETIDE CYCLASE SNOAL-LIKE DOMAIN"/>
    <property type="match status" value="1"/>
</dbReference>
<evidence type="ECO:0000313" key="2">
    <source>
        <dbReference type="Proteomes" id="UP000326944"/>
    </source>
</evidence>
<dbReference type="KEGG" id="sulg:FJR48_06960"/>
<dbReference type="Proteomes" id="UP000326944">
    <property type="component" value="Chromosome"/>
</dbReference>
<dbReference type="SUPFAM" id="SSF54427">
    <property type="entry name" value="NTF2-like"/>
    <property type="match status" value="1"/>
</dbReference>
<dbReference type="InterPro" id="IPR009959">
    <property type="entry name" value="Cyclase_SnoaL-like"/>
</dbReference>
<accession>A0A5P8P182</accession>
<dbReference type="PANTHER" id="PTHR38436:SF1">
    <property type="entry name" value="ESTER CYCLASE"/>
    <property type="match status" value="1"/>
</dbReference>
<sequence length="133" mass="15342">MMMTNREIVSAYYQMWNEKDFDKADKLCDEDIRFRGSLDITANGIEGFKEYAQMLTKAFPNLYHAIEISVFENDMAAIYVTYSGTHEGKIFDYEPTGRRISYSGASFIHIKNEKIYSINILGDLNSLHKQLSS</sequence>
<dbReference type="Pfam" id="PF07366">
    <property type="entry name" value="SnoaL"/>
    <property type="match status" value="1"/>
</dbReference>
<organism evidence="1 2">
    <name type="scientific">Sulfurimonas lithotrophica</name>
    <dbReference type="NCBI Taxonomy" id="2590022"/>
    <lineage>
        <taxon>Bacteria</taxon>
        <taxon>Pseudomonadati</taxon>
        <taxon>Campylobacterota</taxon>
        <taxon>Epsilonproteobacteria</taxon>
        <taxon>Campylobacterales</taxon>
        <taxon>Sulfurimonadaceae</taxon>
        <taxon>Sulfurimonas</taxon>
    </lineage>
</organism>
<dbReference type="InterPro" id="IPR032710">
    <property type="entry name" value="NTF2-like_dom_sf"/>
</dbReference>
<keyword evidence="2" id="KW-1185">Reference proteome</keyword>
<evidence type="ECO:0000313" key="1">
    <source>
        <dbReference type="EMBL" id="QFR49483.1"/>
    </source>
</evidence>
<name>A0A5P8P182_9BACT</name>
<dbReference type="OrthoDB" id="9810441at2"/>
<gene>
    <name evidence="1" type="ORF">FJR48_06960</name>
</gene>
<reference evidence="1 2" key="1">
    <citation type="submission" date="2019-09" db="EMBL/GenBank/DDBJ databases">
        <title>Sulfurimonas gotlandica sp. nov., a chemoautotrophic and psychrotolerant epsilonproteobacterium isolated from a pelagic redoxcline, and an emended description of the genus Sulfurimonas.</title>
        <authorList>
            <person name="Wang S."/>
            <person name="Jiang L."/>
            <person name="Shao S."/>
        </authorList>
    </citation>
    <scope>NUCLEOTIDE SEQUENCE [LARGE SCALE GENOMIC DNA]</scope>
    <source>
        <strain evidence="1 2">GYSZ_1</strain>
    </source>
</reference>
<dbReference type="AlphaFoldDB" id="A0A5P8P182"/>